<dbReference type="HOGENOM" id="CLU_031919_1_1_1"/>
<dbReference type="PROSITE" id="PS51142">
    <property type="entry name" value="NAS"/>
    <property type="match status" value="1"/>
</dbReference>
<sequence>MSLPSVNLHDDAESAIRTLIDTIAQFRTLDPLDTEKGINDAIPLVHQLYRLIAQTTLDPVAEQQVGEMPKFVEEEGLMRNRIGQVKEDDRIKSIVPNLRQIFSDVECAYEEVWAKKINTCPNSSEAQKVLLTYPMLHVYDFLVSLEWNAARTILQDFPSKIAMIGSGPLPLTPMRIIDAARKQGHTIEQFHLIERYADRVECSVNSVNKLGGYESITHEVGDAADPGDLTAFDAVYVAILVGETEKQKEELLLGILKRMKPGAVVITRGSRGLKGLIYPEVDPLSLRVKDKLHPVLKVDSYGQFGVALTASAIISQVL</sequence>
<dbReference type="Gene3D" id="3.40.50.150">
    <property type="entry name" value="Vaccinia Virus protein VP39"/>
    <property type="match status" value="1"/>
</dbReference>
<accession>B6QVT5</accession>
<evidence type="ECO:0000313" key="4">
    <source>
        <dbReference type="EMBL" id="EEA19148.1"/>
    </source>
</evidence>
<evidence type="ECO:0000313" key="5">
    <source>
        <dbReference type="Proteomes" id="UP000001294"/>
    </source>
</evidence>
<name>B6QVT5_TALMQ</name>
<dbReference type="EMBL" id="DS995906">
    <property type="protein sequence ID" value="EEA19148.1"/>
    <property type="molecule type" value="Genomic_DNA"/>
</dbReference>
<dbReference type="GO" id="GO:0030418">
    <property type="term" value="P:nicotianamine biosynthetic process"/>
    <property type="evidence" value="ECO:0007669"/>
    <property type="project" value="InterPro"/>
</dbReference>
<evidence type="ECO:0000256" key="3">
    <source>
        <dbReference type="ARBA" id="ARBA00022691"/>
    </source>
</evidence>
<proteinExistence type="inferred from homology"/>
<dbReference type="PhylomeDB" id="B6QVT5"/>
<dbReference type="PANTHER" id="PTHR32266">
    <property type="entry name" value="NICOTIANAMINE SYNTHASE 3"/>
    <property type="match status" value="1"/>
</dbReference>
<gene>
    <name evidence="4" type="ORF">PMAA_014090</name>
</gene>
<dbReference type="AlphaFoldDB" id="B6QVT5"/>
<dbReference type="Proteomes" id="UP000001294">
    <property type="component" value="Unassembled WGS sequence"/>
</dbReference>
<evidence type="ECO:0000256" key="1">
    <source>
        <dbReference type="ARBA" id="ARBA00007009"/>
    </source>
</evidence>
<dbReference type="InterPro" id="IPR029063">
    <property type="entry name" value="SAM-dependent_MTases_sf"/>
</dbReference>
<protein>
    <recommendedName>
        <fullName evidence="6">Nicotianamine synthase</fullName>
    </recommendedName>
</protein>
<dbReference type="VEuPathDB" id="FungiDB:PMAA_014090"/>
<evidence type="ECO:0000256" key="2">
    <source>
        <dbReference type="ARBA" id="ARBA00022679"/>
    </source>
</evidence>
<comment type="similarity">
    <text evidence="1">Belongs to the nicotianamine synthase (NAS)-like family.</text>
</comment>
<reference evidence="5" key="1">
    <citation type="journal article" date="2015" name="Genome Announc.">
        <title>Genome sequence of the AIDS-associated pathogen Penicillium marneffei (ATCC18224) and its near taxonomic relative Talaromyces stipitatus (ATCC10500).</title>
        <authorList>
            <person name="Nierman W.C."/>
            <person name="Fedorova-Abrams N.D."/>
            <person name="Andrianopoulos A."/>
        </authorList>
    </citation>
    <scope>NUCLEOTIDE SEQUENCE [LARGE SCALE GENOMIC DNA]</scope>
    <source>
        <strain evidence="5">ATCC 18224 / CBS 334.59 / QM 7333</strain>
    </source>
</reference>
<keyword evidence="2" id="KW-0808">Transferase</keyword>
<keyword evidence="5" id="KW-1185">Reference proteome</keyword>
<dbReference type="PANTHER" id="PTHR32266:SF12">
    <property type="entry name" value="NICOTIANAMINE SYNTHASE 3"/>
    <property type="match status" value="1"/>
</dbReference>
<keyword evidence="3" id="KW-0949">S-adenosyl-L-methionine</keyword>
<dbReference type="GO" id="GO:0030410">
    <property type="term" value="F:nicotianamine synthase activity"/>
    <property type="evidence" value="ECO:0007669"/>
    <property type="project" value="InterPro"/>
</dbReference>
<organism evidence="4 5">
    <name type="scientific">Talaromyces marneffei (strain ATCC 18224 / CBS 334.59 / QM 7333)</name>
    <name type="common">Penicillium marneffei</name>
    <dbReference type="NCBI Taxonomy" id="441960"/>
    <lineage>
        <taxon>Eukaryota</taxon>
        <taxon>Fungi</taxon>
        <taxon>Dikarya</taxon>
        <taxon>Ascomycota</taxon>
        <taxon>Pezizomycotina</taxon>
        <taxon>Eurotiomycetes</taxon>
        <taxon>Eurotiomycetidae</taxon>
        <taxon>Eurotiales</taxon>
        <taxon>Trichocomaceae</taxon>
        <taxon>Talaromyces</taxon>
        <taxon>Talaromyces sect. Talaromyces</taxon>
    </lineage>
</organism>
<dbReference type="Pfam" id="PF03059">
    <property type="entry name" value="NAS"/>
    <property type="match status" value="1"/>
</dbReference>
<dbReference type="InterPro" id="IPR004298">
    <property type="entry name" value="Nicotian_synth"/>
</dbReference>
<evidence type="ECO:0008006" key="6">
    <source>
        <dbReference type="Google" id="ProtNLM"/>
    </source>
</evidence>